<dbReference type="EMBL" id="FPHY01000010">
    <property type="protein sequence ID" value="SFV85087.1"/>
    <property type="molecule type" value="Genomic_DNA"/>
</dbReference>
<reference evidence="1" key="1">
    <citation type="submission" date="2016-10" db="EMBL/GenBank/DDBJ databases">
        <authorList>
            <person name="de Groot N.N."/>
        </authorList>
    </citation>
    <scope>NUCLEOTIDE SEQUENCE</scope>
</reference>
<proteinExistence type="predicted"/>
<dbReference type="AlphaFoldDB" id="A0A1W1DU26"/>
<organism evidence="1">
    <name type="scientific">hydrothermal vent metagenome</name>
    <dbReference type="NCBI Taxonomy" id="652676"/>
    <lineage>
        <taxon>unclassified sequences</taxon>
        <taxon>metagenomes</taxon>
        <taxon>ecological metagenomes</taxon>
    </lineage>
</organism>
<sequence length="63" mass="6829">MGSKTIDNGPKVVEIIDKEVAGKTLNDTIQSLLNDGISTSSITLLSPLDYKESSVNFLTKTMR</sequence>
<name>A0A1W1DU26_9ZZZZ</name>
<gene>
    <name evidence="1" type="ORF">MNB_SUP05-SYMBIONT-4-287</name>
</gene>
<evidence type="ECO:0000313" key="1">
    <source>
        <dbReference type="EMBL" id="SFV85087.1"/>
    </source>
</evidence>
<protein>
    <submittedName>
        <fullName evidence="1">Uncharacterized protein</fullName>
    </submittedName>
</protein>
<accession>A0A1W1DU26</accession>